<accession>S7ZG11</accession>
<evidence type="ECO:0000313" key="4">
    <source>
        <dbReference type="Proteomes" id="UP000019376"/>
    </source>
</evidence>
<feature type="transmembrane region" description="Helical" evidence="2">
    <location>
        <begin position="196"/>
        <end position="214"/>
    </location>
</feature>
<feature type="transmembrane region" description="Helical" evidence="2">
    <location>
        <begin position="153"/>
        <end position="176"/>
    </location>
</feature>
<proteinExistence type="predicted"/>
<dbReference type="OrthoDB" id="2603at2759"/>
<dbReference type="EMBL" id="KB644410">
    <property type="protein sequence ID" value="EPS27591.1"/>
    <property type="molecule type" value="Genomic_DNA"/>
</dbReference>
<feature type="compositionally biased region" description="Basic and acidic residues" evidence="1">
    <location>
        <begin position="7"/>
        <end position="19"/>
    </location>
</feature>
<keyword evidence="2" id="KW-0472">Membrane</keyword>
<keyword evidence="2" id="KW-0812">Transmembrane</keyword>
<reference evidence="3 4" key="1">
    <citation type="journal article" date="2013" name="PLoS ONE">
        <title>Genomic and secretomic analyses reveal unique features of the lignocellulolytic enzyme system of Penicillium decumbens.</title>
        <authorList>
            <person name="Liu G."/>
            <person name="Zhang L."/>
            <person name="Wei X."/>
            <person name="Zou G."/>
            <person name="Qin Y."/>
            <person name="Ma L."/>
            <person name="Li J."/>
            <person name="Zheng H."/>
            <person name="Wang S."/>
            <person name="Wang C."/>
            <person name="Xun L."/>
            <person name="Zhao G.-P."/>
            <person name="Zhou Z."/>
            <person name="Qu Y."/>
        </authorList>
    </citation>
    <scope>NUCLEOTIDE SEQUENCE [LARGE SCALE GENOMIC DNA]</scope>
    <source>
        <strain evidence="4">114-2 / CGMCC 5302</strain>
    </source>
</reference>
<protein>
    <recommendedName>
        <fullName evidence="5">Integral membrane protein</fullName>
    </recommendedName>
</protein>
<sequence>MPRNKQFRPDREPLSHHSDLALPRENVSGPFWFLNPTSAYFTPSNRVRSRRRSSHTTLPVQAQLPPSLEKHTDAHRPPPPPPTYTSGTTQTETPPVEHIWRSRDNRKGRHALRVDYNASSKGIPLIAPRPTTAIKAIAEGILRMFTTAPIWDVSWLVAFTFVLGSMIWILNSFFVWLPLVAPSTEFAGEVLQGGGITGFLGATVFEFGSVLLLLEAVNDHQTGCFGWALETELNRTPPHVPGDTTPPTVTSLKPQSEKCTHHHVNRRNLIGETAHSHASNWMDFSNGYTTTSPSGSRSFRWLPSWNELKTHYIYELGFLASVIQFIAATIFWVAGFTGLPGILNHLSQAVTNGIYWVPQIVGGVGFIASGLLFTLETQEKWYKPAFHVLGWYIGAWNFIGGIGFTLCGALGPASRNSGVDYQATLATFWGSWAFMIGSTLQWYESLQKYPVERKRGSR</sequence>
<dbReference type="STRING" id="933388.S7ZG11"/>
<feature type="compositionally biased region" description="Polar residues" evidence="1">
    <location>
        <begin position="245"/>
        <end position="254"/>
    </location>
</feature>
<feature type="transmembrane region" description="Helical" evidence="2">
    <location>
        <begin position="312"/>
        <end position="334"/>
    </location>
</feature>
<feature type="compositionally biased region" description="Low complexity" evidence="1">
    <location>
        <begin position="84"/>
        <end position="94"/>
    </location>
</feature>
<dbReference type="Proteomes" id="UP000019376">
    <property type="component" value="Unassembled WGS sequence"/>
</dbReference>
<feature type="region of interest" description="Disordered" evidence="1">
    <location>
        <begin position="236"/>
        <end position="257"/>
    </location>
</feature>
<feature type="region of interest" description="Disordered" evidence="1">
    <location>
        <begin position="1"/>
        <end position="95"/>
    </location>
</feature>
<gene>
    <name evidence="3" type="ORF">PDE_02534</name>
</gene>
<feature type="transmembrane region" description="Helical" evidence="2">
    <location>
        <begin position="354"/>
        <end position="373"/>
    </location>
</feature>
<name>S7ZG11_PENO1</name>
<evidence type="ECO:0000256" key="1">
    <source>
        <dbReference type="SAM" id="MobiDB-lite"/>
    </source>
</evidence>
<evidence type="ECO:0000313" key="3">
    <source>
        <dbReference type="EMBL" id="EPS27591.1"/>
    </source>
</evidence>
<evidence type="ECO:0000256" key="2">
    <source>
        <dbReference type="SAM" id="Phobius"/>
    </source>
</evidence>
<keyword evidence="2" id="KW-1133">Transmembrane helix</keyword>
<feature type="transmembrane region" description="Helical" evidence="2">
    <location>
        <begin position="423"/>
        <end position="443"/>
    </location>
</feature>
<dbReference type="eggNOG" id="ENOG502QWIR">
    <property type="taxonomic scope" value="Eukaryota"/>
</dbReference>
<dbReference type="HOGENOM" id="CLU_027441_0_0_1"/>
<dbReference type="AlphaFoldDB" id="S7ZG11"/>
<keyword evidence="4" id="KW-1185">Reference proteome</keyword>
<dbReference type="PhylomeDB" id="S7ZG11"/>
<feature type="transmembrane region" description="Helical" evidence="2">
    <location>
        <begin position="385"/>
        <end position="411"/>
    </location>
</feature>
<organism evidence="3 4">
    <name type="scientific">Penicillium oxalicum (strain 114-2 / CGMCC 5302)</name>
    <name type="common">Penicillium decumbens</name>
    <dbReference type="NCBI Taxonomy" id="933388"/>
    <lineage>
        <taxon>Eukaryota</taxon>
        <taxon>Fungi</taxon>
        <taxon>Dikarya</taxon>
        <taxon>Ascomycota</taxon>
        <taxon>Pezizomycotina</taxon>
        <taxon>Eurotiomycetes</taxon>
        <taxon>Eurotiomycetidae</taxon>
        <taxon>Eurotiales</taxon>
        <taxon>Aspergillaceae</taxon>
        <taxon>Penicillium</taxon>
    </lineage>
</organism>
<evidence type="ECO:0008006" key="5">
    <source>
        <dbReference type="Google" id="ProtNLM"/>
    </source>
</evidence>